<reference evidence="2 3" key="3">
    <citation type="submission" date="2019-11" db="EMBL/GenBank/DDBJ databases">
        <title>A de novo genome assembly of a pear dwarfing rootstock.</title>
        <authorList>
            <person name="Wang F."/>
            <person name="Wang J."/>
            <person name="Li S."/>
            <person name="Zhang Y."/>
            <person name="Fang M."/>
            <person name="Ma L."/>
            <person name="Zhao Y."/>
            <person name="Jiang S."/>
        </authorList>
    </citation>
    <scope>NUCLEOTIDE SEQUENCE [LARGE SCALE GENOMIC DNA]</scope>
    <source>
        <strain evidence="2">S2</strain>
        <tissue evidence="2">Leaf</tissue>
    </source>
</reference>
<feature type="compositionally biased region" description="Basic and acidic residues" evidence="1">
    <location>
        <begin position="55"/>
        <end position="69"/>
    </location>
</feature>
<feature type="compositionally biased region" description="Polar residues" evidence="1">
    <location>
        <begin position="74"/>
        <end position="99"/>
    </location>
</feature>
<organism evidence="2 3">
    <name type="scientific">Pyrus ussuriensis x Pyrus communis</name>
    <dbReference type="NCBI Taxonomy" id="2448454"/>
    <lineage>
        <taxon>Eukaryota</taxon>
        <taxon>Viridiplantae</taxon>
        <taxon>Streptophyta</taxon>
        <taxon>Embryophyta</taxon>
        <taxon>Tracheophyta</taxon>
        <taxon>Spermatophyta</taxon>
        <taxon>Magnoliopsida</taxon>
        <taxon>eudicotyledons</taxon>
        <taxon>Gunneridae</taxon>
        <taxon>Pentapetalae</taxon>
        <taxon>rosids</taxon>
        <taxon>fabids</taxon>
        <taxon>Rosales</taxon>
        <taxon>Rosaceae</taxon>
        <taxon>Amygdaloideae</taxon>
        <taxon>Maleae</taxon>
        <taxon>Pyrus</taxon>
    </lineage>
</organism>
<proteinExistence type="predicted"/>
<name>A0A5N5G1A2_9ROSA</name>
<protein>
    <submittedName>
        <fullName evidence="2">Uncharacterized protein</fullName>
    </submittedName>
</protein>
<comment type="caution">
    <text evidence="2">The sequence shown here is derived from an EMBL/GenBank/DDBJ whole genome shotgun (WGS) entry which is preliminary data.</text>
</comment>
<sequence length="149" mass="16727">MRFASCKIHCPPLICFCKPNSPHIYTPGPLELQNSPTPPPPPPLPNSKLASVPETSDHLADEEIIKGEKLLGNANPQPSTAQPSLKSSLRKPNSDSSAPKQEELKKTVQWIDILGKQLVDIREFQCRYSISRYQITTQDRRRTNDPFIN</sequence>
<accession>A0A5N5G1A2</accession>
<dbReference type="AlphaFoldDB" id="A0A5N5G1A2"/>
<keyword evidence="3" id="KW-1185">Reference proteome</keyword>
<evidence type="ECO:0000256" key="1">
    <source>
        <dbReference type="SAM" id="MobiDB-lite"/>
    </source>
</evidence>
<reference evidence="3" key="2">
    <citation type="submission" date="2019-10" db="EMBL/GenBank/DDBJ databases">
        <title>A de novo genome assembly of a pear dwarfing rootstock.</title>
        <authorList>
            <person name="Wang F."/>
            <person name="Wang J."/>
            <person name="Li S."/>
            <person name="Zhang Y."/>
            <person name="Fang M."/>
            <person name="Ma L."/>
            <person name="Zhao Y."/>
            <person name="Jiang S."/>
        </authorList>
    </citation>
    <scope>NUCLEOTIDE SEQUENCE [LARGE SCALE GENOMIC DNA]</scope>
</reference>
<evidence type="ECO:0000313" key="3">
    <source>
        <dbReference type="Proteomes" id="UP000327157"/>
    </source>
</evidence>
<reference evidence="2 3" key="1">
    <citation type="submission" date="2019-09" db="EMBL/GenBank/DDBJ databases">
        <authorList>
            <person name="Ou C."/>
        </authorList>
    </citation>
    <scope>NUCLEOTIDE SEQUENCE [LARGE SCALE GENOMIC DNA]</scope>
    <source>
        <strain evidence="2">S2</strain>
        <tissue evidence="2">Leaf</tissue>
    </source>
</reference>
<feature type="region of interest" description="Disordered" evidence="1">
    <location>
        <begin position="28"/>
        <end position="105"/>
    </location>
</feature>
<gene>
    <name evidence="2" type="ORF">D8674_007268</name>
</gene>
<dbReference type="EMBL" id="SMOL01000559">
    <property type="protein sequence ID" value="KAB2607551.1"/>
    <property type="molecule type" value="Genomic_DNA"/>
</dbReference>
<dbReference type="PANTHER" id="PTHR33401:SF19">
    <property type="entry name" value="(RAPE) HYPOTHETICAL PROTEIN"/>
    <property type="match status" value="1"/>
</dbReference>
<dbReference type="OrthoDB" id="1921202at2759"/>
<dbReference type="PANTHER" id="PTHR33401">
    <property type="entry name" value="LIGHT-HARVESTING COMPLEX-LIKE PROTEIN OHP2, CHLOROPLASTIC"/>
    <property type="match status" value="1"/>
</dbReference>
<feature type="compositionally biased region" description="Pro residues" evidence="1">
    <location>
        <begin position="36"/>
        <end position="45"/>
    </location>
</feature>
<dbReference type="Proteomes" id="UP000327157">
    <property type="component" value="Chromosome 11"/>
</dbReference>
<evidence type="ECO:0000313" key="2">
    <source>
        <dbReference type="EMBL" id="KAB2607551.1"/>
    </source>
</evidence>